<evidence type="ECO:0000256" key="1">
    <source>
        <dbReference type="SAM" id="MobiDB-lite"/>
    </source>
</evidence>
<gene>
    <name evidence="2" type="ORF">HJG63_010625</name>
</gene>
<organism evidence="2 3">
    <name type="scientific">Rousettus aegyptiacus</name>
    <name type="common">Egyptian fruit bat</name>
    <name type="synonym">Pteropus aegyptiacus</name>
    <dbReference type="NCBI Taxonomy" id="9407"/>
    <lineage>
        <taxon>Eukaryota</taxon>
        <taxon>Metazoa</taxon>
        <taxon>Chordata</taxon>
        <taxon>Craniata</taxon>
        <taxon>Vertebrata</taxon>
        <taxon>Euteleostomi</taxon>
        <taxon>Mammalia</taxon>
        <taxon>Eutheria</taxon>
        <taxon>Laurasiatheria</taxon>
        <taxon>Chiroptera</taxon>
        <taxon>Yinpterochiroptera</taxon>
        <taxon>Pteropodoidea</taxon>
        <taxon>Pteropodidae</taxon>
        <taxon>Rousettinae</taxon>
        <taxon>Rousettus</taxon>
    </lineage>
</organism>
<protein>
    <submittedName>
        <fullName evidence="2">Uncharacterized protein</fullName>
    </submittedName>
</protein>
<evidence type="ECO:0000313" key="3">
    <source>
        <dbReference type="Proteomes" id="UP000593571"/>
    </source>
</evidence>
<dbReference type="AlphaFoldDB" id="A0A7J8IM94"/>
<dbReference type="Proteomes" id="UP000593571">
    <property type="component" value="Unassembled WGS sequence"/>
</dbReference>
<feature type="region of interest" description="Disordered" evidence="1">
    <location>
        <begin position="47"/>
        <end position="71"/>
    </location>
</feature>
<accession>A0A7J8IM94</accession>
<dbReference type="EMBL" id="JACASE010000003">
    <property type="protein sequence ID" value="KAF6485411.1"/>
    <property type="molecule type" value="Genomic_DNA"/>
</dbReference>
<keyword evidence="3" id="KW-1185">Reference proteome</keyword>
<feature type="compositionally biased region" description="Basic and acidic residues" evidence="1">
    <location>
        <begin position="47"/>
        <end position="59"/>
    </location>
</feature>
<sequence>MAGPRLLSSRTGRSWSSARVLSAEPLAAALVFFFRLEGQLRSKLRESARLRHSPRHTERSPAPAFPRRGLWGGEQGRAERELLIGQASARGRGRDGRWPAGVRAHLPRLSALSACGCWAAVPARRDFKGLGPEPHLQRSAPATDSEIEALLPHRFPVDIQKCSIP</sequence>
<evidence type="ECO:0000313" key="2">
    <source>
        <dbReference type="EMBL" id="KAF6485411.1"/>
    </source>
</evidence>
<name>A0A7J8IM94_ROUAE</name>
<reference evidence="2 3" key="1">
    <citation type="journal article" date="2020" name="Nature">
        <title>Six reference-quality genomes reveal evolution of bat adaptations.</title>
        <authorList>
            <person name="Jebb D."/>
            <person name="Huang Z."/>
            <person name="Pippel M."/>
            <person name="Hughes G.M."/>
            <person name="Lavrichenko K."/>
            <person name="Devanna P."/>
            <person name="Winkler S."/>
            <person name="Jermiin L.S."/>
            <person name="Skirmuntt E.C."/>
            <person name="Katzourakis A."/>
            <person name="Burkitt-Gray L."/>
            <person name="Ray D.A."/>
            <person name="Sullivan K.A.M."/>
            <person name="Roscito J.G."/>
            <person name="Kirilenko B.M."/>
            <person name="Davalos L.M."/>
            <person name="Corthals A.P."/>
            <person name="Power M.L."/>
            <person name="Jones G."/>
            <person name="Ransome R.D."/>
            <person name="Dechmann D.K.N."/>
            <person name="Locatelli A.G."/>
            <person name="Puechmaille S.J."/>
            <person name="Fedrigo O."/>
            <person name="Jarvis E.D."/>
            <person name="Hiller M."/>
            <person name="Vernes S.C."/>
            <person name="Myers E.W."/>
            <person name="Teeling E.C."/>
        </authorList>
    </citation>
    <scope>NUCLEOTIDE SEQUENCE [LARGE SCALE GENOMIC DNA]</scope>
    <source>
        <strain evidence="2">MRouAeg1</strain>
        <tissue evidence="2">Muscle</tissue>
    </source>
</reference>
<comment type="caution">
    <text evidence="2">The sequence shown here is derived from an EMBL/GenBank/DDBJ whole genome shotgun (WGS) entry which is preliminary data.</text>
</comment>
<proteinExistence type="predicted"/>